<keyword evidence="2 5" id="KW-0238">DNA-binding</keyword>
<sequence>MAEVSGAEELIYTMKKISLDLTAQLELNLKTEDISGVQVYFMVYILRHHRDGSYLTDMCHEIGVSKSTLSALIKKLREKGYLYFQEDPDDIRKKKVLPTEKLFSEGGLFLQKAEQMEAEICSVLDPQEIRLLCSLERKLLSQFTKMELEHNEVKNDRRLYYREKSFTATQTV</sequence>
<dbReference type="InterPro" id="IPR000835">
    <property type="entry name" value="HTH_MarR-typ"/>
</dbReference>
<dbReference type="Proteomes" id="UP000886890">
    <property type="component" value="Unassembled WGS sequence"/>
</dbReference>
<dbReference type="AlphaFoldDB" id="A0A9D1XEZ6"/>
<evidence type="ECO:0000259" key="4">
    <source>
        <dbReference type="PROSITE" id="PS50995"/>
    </source>
</evidence>
<dbReference type="InterPro" id="IPR036388">
    <property type="entry name" value="WH-like_DNA-bd_sf"/>
</dbReference>
<comment type="caution">
    <text evidence="5">The sequence shown here is derived from an EMBL/GenBank/DDBJ whole genome shotgun (WGS) entry which is preliminary data.</text>
</comment>
<proteinExistence type="predicted"/>
<evidence type="ECO:0000313" key="6">
    <source>
        <dbReference type="Proteomes" id="UP000886890"/>
    </source>
</evidence>
<dbReference type="SMART" id="SM00347">
    <property type="entry name" value="HTH_MARR"/>
    <property type="match status" value="1"/>
</dbReference>
<organism evidence="5 6">
    <name type="scientific">Candidatus Fusicatenibacter merdavium</name>
    <dbReference type="NCBI Taxonomy" id="2838600"/>
    <lineage>
        <taxon>Bacteria</taxon>
        <taxon>Bacillati</taxon>
        <taxon>Bacillota</taxon>
        <taxon>Clostridia</taxon>
        <taxon>Lachnospirales</taxon>
        <taxon>Lachnospiraceae</taxon>
        <taxon>Fusicatenibacter</taxon>
    </lineage>
</organism>
<dbReference type="GO" id="GO:0003700">
    <property type="term" value="F:DNA-binding transcription factor activity"/>
    <property type="evidence" value="ECO:0007669"/>
    <property type="project" value="InterPro"/>
</dbReference>
<dbReference type="PROSITE" id="PS50995">
    <property type="entry name" value="HTH_MARR_2"/>
    <property type="match status" value="1"/>
</dbReference>
<evidence type="ECO:0000256" key="2">
    <source>
        <dbReference type="ARBA" id="ARBA00023125"/>
    </source>
</evidence>
<evidence type="ECO:0000256" key="1">
    <source>
        <dbReference type="ARBA" id="ARBA00023015"/>
    </source>
</evidence>
<keyword evidence="1" id="KW-0805">Transcription regulation</keyword>
<accession>A0A9D1XEZ6</accession>
<dbReference type="PANTHER" id="PTHR42756">
    <property type="entry name" value="TRANSCRIPTIONAL REGULATOR, MARR"/>
    <property type="match status" value="1"/>
</dbReference>
<gene>
    <name evidence="5" type="ORF">H9734_10650</name>
</gene>
<dbReference type="PANTHER" id="PTHR42756:SF1">
    <property type="entry name" value="TRANSCRIPTIONAL REPRESSOR OF EMRAB OPERON"/>
    <property type="match status" value="1"/>
</dbReference>
<evidence type="ECO:0000256" key="3">
    <source>
        <dbReference type="ARBA" id="ARBA00023163"/>
    </source>
</evidence>
<protein>
    <submittedName>
        <fullName evidence="5">Winged helix DNA-binding protein</fullName>
    </submittedName>
</protein>
<dbReference type="Gene3D" id="1.10.10.10">
    <property type="entry name" value="Winged helix-like DNA-binding domain superfamily/Winged helix DNA-binding domain"/>
    <property type="match status" value="1"/>
</dbReference>
<name>A0A9D1XEZ6_9FIRM</name>
<dbReference type="SUPFAM" id="SSF46785">
    <property type="entry name" value="Winged helix' DNA-binding domain"/>
    <property type="match status" value="1"/>
</dbReference>
<keyword evidence="3" id="KW-0804">Transcription</keyword>
<reference evidence="5" key="1">
    <citation type="journal article" date="2021" name="PeerJ">
        <title>Extensive microbial diversity within the chicken gut microbiome revealed by metagenomics and culture.</title>
        <authorList>
            <person name="Gilroy R."/>
            <person name="Ravi A."/>
            <person name="Getino M."/>
            <person name="Pursley I."/>
            <person name="Horton D.L."/>
            <person name="Alikhan N.F."/>
            <person name="Baker D."/>
            <person name="Gharbi K."/>
            <person name="Hall N."/>
            <person name="Watson M."/>
            <person name="Adriaenssens E.M."/>
            <person name="Foster-Nyarko E."/>
            <person name="Jarju S."/>
            <person name="Secka A."/>
            <person name="Antonio M."/>
            <person name="Oren A."/>
            <person name="Chaudhuri R.R."/>
            <person name="La Ragione R."/>
            <person name="Hildebrand F."/>
            <person name="Pallen M.J."/>
        </authorList>
    </citation>
    <scope>NUCLEOTIDE SEQUENCE</scope>
    <source>
        <strain evidence="5">CHK183-1962</strain>
    </source>
</reference>
<dbReference type="Pfam" id="PF12802">
    <property type="entry name" value="MarR_2"/>
    <property type="match status" value="1"/>
</dbReference>
<dbReference type="InterPro" id="IPR036390">
    <property type="entry name" value="WH_DNA-bd_sf"/>
</dbReference>
<dbReference type="EMBL" id="DXEK01000174">
    <property type="protein sequence ID" value="HIX78034.1"/>
    <property type="molecule type" value="Genomic_DNA"/>
</dbReference>
<evidence type="ECO:0000313" key="5">
    <source>
        <dbReference type="EMBL" id="HIX78034.1"/>
    </source>
</evidence>
<reference evidence="5" key="2">
    <citation type="submission" date="2021-04" db="EMBL/GenBank/DDBJ databases">
        <authorList>
            <person name="Gilroy R."/>
        </authorList>
    </citation>
    <scope>NUCLEOTIDE SEQUENCE</scope>
    <source>
        <strain evidence="5">CHK183-1962</strain>
    </source>
</reference>
<feature type="domain" description="HTH marR-type" evidence="4">
    <location>
        <begin position="7"/>
        <end position="141"/>
    </location>
</feature>
<dbReference type="GO" id="GO:0003677">
    <property type="term" value="F:DNA binding"/>
    <property type="evidence" value="ECO:0007669"/>
    <property type="project" value="UniProtKB-KW"/>
</dbReference>